<dbReference type="OrthoDB" id="9894770at2759"/>
<dbReference type="Pfam" id="PF00230">
    <property type="entry name" value="MIP"/>
    <property type="match status" value="1"/>
</dbReference>
<feature type="transmembrane region" description="Helical" evidence="6">
    <location>
        <begin position="107"/>
        <end position="131"/>
    </location>
</feature>
<dbReference type="PRINTS" id="PR02024">
    <property type="entry name" value="AQUAPORIN11"/>
</dbReference>
<keyword evidence="8" id="KW-1185">Reference proteome</keyword>
<evidence type="ECO:0000256" key="5">
    <source>
        <dbReference type="ARBA" id="ARBA00023136"/>
    </source>
</evidence>
<keyword evidence="3 6" id="KW-0812">Transmembrane</keyword>
<dbReference type="PIRSF" id="PIRSF017529">
    <property type="entry name" value="Aquaporin_11/12"/>
    <property type="match status" value="1"/>
</dbReference>
<sequence>MEDISISVSLLLIIVFICEAIRKTASKLVSRKDYEVYLLEVISTFQLCACSHELKLLGEMGQIEQQIGLTLTYTMTVVHVLTFQGAICNPSGALEHVYRRKLTGKSALARIGCQCIAAVVARLVMIQVWALELSDLHRRHKIFGFICNNPIHASLPVALAVELACAFAVQAAVTLTNRLEDKYRVHFTAAVVTVLVYLGGSATGAVFNPVLALSIQFPCSGNTFLEYLLVYCLGPVLGVVISVLLFDKVIPLLSGKSAYEEDMDFPVSKDKIQ</sequence>
<feature type="transmembrane region" description="Helical" evidence="6">
    <location>
        <begin position="6"/>
        <end position="22"/>
    </location>
</feature>
<dbReference type="InterPro" id="IPR016697">
    <property type="entry name" value="Aquaporin_11/12"/>
</dbReference>
<feature type="transmembrane region" description="Helical" evidence="6">
    <location>
        <begin position="185"/>
        <end position="207"/>
    </location>
</feature>
<comment type="similarity">
    <text evidence="2">Belongs to the MIP/aquaporin (TC 1.A.8) family. AQP11/AQP12 subfamily.</text>
</comment>
<evidence type="ECO:0000313" key="8">
    <source>
        <dbReference type="Proteomes" id="UP000829720"/>
    </source>
</evidence>
<dbReference type="GO" id="GO:0015267">
    <property type="term" value="F:channel activity"/>
    <property type="evidence" value="ECO:0007669"/>
    <property type="project" value="InterPro"/>
</dbReference>
<feature type="transmembrane region" description="Helical" evidence="6">
    <location>
        <begin position="151"/>
        <end position="173"/>
    </location>
</feature>
<dbReference type="InterPro" id="IPR023266">
    <property type="entry name" value="Aquaporin_11"/>
</dbReference>
<keyword evidence="4 6" id="KW-1133">Transmembrane helix</keyword>
<evidence type="ECO:0000313" key="7">
    <source>
        <dbReference type="EMBL" id="KAI1903187.1"/>
    </source>
</evidence>
<name>A0A8T3E6B6_9TELE</name>
<dbReference type="GO" id="GO:0005737">
    <property type="term" value="C:cytoplasm"/>
    <property type="evidence" value="ECO:0007669"/>
    <property type="project" value="TreeGrafter"/>
</dbReference>
<evidence type="ECO:0000256" key="2">
    <source>
        <dbReference type="ARBA" id="ARBA00005900"/>
    </source>
</evidence>
<dbReference type="InterPro" id="IPR023271">
    <property type="entry name" value="Aquaporin-like"/>
</dbReference>
<dbReference type="Gene3D" id="1.20.1080.10">
    <property type="entry name" value="Glycerol uptake facilitator protein"/>
    <property type="match status" value="1"/>
</dbReference>
<evidence type="ECO:0000256" key="4">
    <source>
        <dbReference type="ARBA" id="ARBA00022989"/>
    </source>
</evidence>
<comment type="caution">
    <text evidence="7">The sequence shown here is derived from an EMBL/GenBank/DDBJ whole genome shotgun (WGS) entry which is preliminary data.</text>
</comment>
<dbReference type="InterPro" id="IPR051883">
    <property type="entry name" value="AQP11/12_channel"/>
</dbReference>
<dbReference type="PANTHER" id="PTHR21191">
    <property type="entry name" value="AQUAPORIN"/>
    <property type="match status" value="1"/>
</dbReference>
<reference evidence="7" key="1">
    <citation type="submission" date="2021-01" db="EMBL/GenBank/DDBJ databases">
        <authorList>
            <person name="Zahm M."/>
            <person name="Roques C."/>
            <person name="Cabau C."/>
            <person name="Klopp C."/>
            <person name="Donnadieu C."/>
            <person name="Jouanno E."/>
            <person name="Lampietro C."/>
            <person name="Louis A."/>
            <person name="Herpin A."/>
            <person name="Echchiki A."/>
            <person name="Berthelot C."/>
            <person name="Parey E."/>
            <person name="Roest-Crollius H."/>
            <person name="Braasch I."/>
            <person name="Postlethwait J."/>
            <person name="Bobe J."/>
            <person name="Montfort J."/>
            <person name="Bouchez O."/>
            <person name="Begum T."/>
            <person name="Mejri S."/>
            <person name="Adams A."/>
            <person name="Chen W.-J."/>
            <person name="Guiguen Y."/>
        </authorList>
    </citation>
    <scope>NUCLEOTIDE SEQUENCE</scope>
    <source>
        <tissue evidence="7">Blood</tissue>
    </source>
</reference>
<dbReference type="EMBL" id="JAERUA010000002">
    <property type="protein sequence ID" value="KAI1903187.1"/>
    <property type="molecule type" value="Genomic_DNA"/>
</dbReference>
<feature type="transmembrane region" description="Helical" evidence="6">
    <location>
        <begin position="227"/>
        <end position="246"/>
    </location>
</feature>
<dbReference type="InterPro" id="IPR000425">
    <property type="entry name" value="MIP"/>
</dbReference>
<evidence type="ECO:0000256" key="1">
    <source>
        <dbReference type="ARBA" id="ARBA00004141"/>
    </source>
</evidence>
<keyword evidence="5 6" id="KW-0472">Membrane</keyword>
<gene>
    <name evidence="7" type="ORF">AGOR_G00024630</name>
</gene>
<dbReference type="Proteomes" id="UP000829720">
    <property type="component" value="Unassembled WGS sequence"/>
</dbReference>
<proteinExistence type="inferred from homology"/>
<evidence type="ECO:0000256" key="3">
    <source>
        <dbReference type="ARBA" id="ARBA00022692"/>
    </source>
</evidence>
<dbReference type="SUPFAM" id="SSF81338">
    <property type="entry name" value="Aquaporin-like"/>
    <property type="match status" value="1"/>
</dbReference>
<dbReference type="GO" id="GO:0016020">
    <property type="term" value="C:membrane"/>
    <property type="evidence" value="ECO:0007669"/>
    <property type="project" value="UniProtKB-SubCell"/>
</dbReference>
<dbReference type="PANTHER" id="PTHR21191:SF7">
    <property type="entry name" value="AQUAPORIN-11"/>
    <property type="match status" value="1"/>
</dbReference>
<evidence type="ECO:0000256" key="6">
    <source>
        <dbReference type="PIRNR" id="PIRNR017529"/>
    </source>
</evidence>
<comment type="subcellular location">
    <subcellularLocation>
        <location evidence="1">Membrane</location>
        <topology evidence="1">Multi-pass membrane protein</topology>
    </subcellularLocation>
</comment>
<protein>
    <recommendedName>
        <fullName evidence="6">Aquaporin</fullName>
    </recommendedName>
</protein>
<dbReference type="AlphaFoldDB" id="A0A8T3E6B6"/>
<organism evidence="7 8">
    <name type="scientific">Albula goreensis</name>
    <dbReference type="NCBI Taxonomy" id="1534307"/>
    <lineage>
        <taxon>Eukaryota</taxon>
        <taxon>Metazoa</taxon>
        <taxon>Chordata</taxon>
        <taxon>Craniata</taxon>
        <taxon>Vertebrata</taxon>
        <taxon>Euteleostomi</taxon>
        <taxon>Actinopterygii</taxon>
        <taxon>Neopterygii</taxon>
        <taxon>Teleostei</taxon>
        <taxon>Albuliformes</taxon>
        <taxon>Albulidae</taxon>
        <taxon>Albula</taxon>
    </lineage>
</organism>
<accession>A0A8T3E6B6</accession>